<keyword evidence="2" id="KW-1185">Reference proteome</keyword>
<name>A0A6N7WA38_9ACTO</name>
<protein>
    <submittedName>
        <fullName evidence="1">DUF3788 family protein</fullName>
    </submittedName>
</protein>
<organism evidence="1 2">
    <name type="scientific">Scrofimicrobium canadense</name>
    <dbReference type="NCBI Taxonomy" id="2652290"/>
    <lineage>
        <taxon>Bacteria</taxon>
        <taxon>Bacillati</taxon>
        <taxon>Actinomycetota</taxon>
        <taxon>Actinomycetes</taxon>
        <taxon>Actinomycetales</taxon>
        <taxon>Actinomycetaceae</taxon>
        <taxon>Scrofimicrobium</taxon>
    </lineage>
</organism>
<comment type="caution">
    <text evidence="1">The sequence shown here is derived from an EMBL/GenBank/DDBJ whole genome shotgun (WGS) entry which is preliminary data.</text>
</comment>
<reference evidence="1 2" key="1">
    <citation type="submission" date="2019-08" db="EMBL/GenBank/DDBJ databases">
        <title>In-depth cultivation of the pig gut microbiome towards novel bacterial diversity and tailored functional studies.</title>
        <authorList>
            <person name="Wylensek D."/>
            <person name="Hitch T.C.A."/>
            <person name="Clavel T."/>
        </authorList>
    </citation>
    <scope>NUCLEOTIDE SEQUENCE [LARGE SCALE GENOMIC DNA]</scope>
    <source>
        <strain evidence="1 2">WB03_NA08</strain>
    </source>
</reference>
<dbReference type="EMBL" id="VULO01000015">
    <property type="protein sequence ID" value="MSS85333.1"/>
    <property type="molecule type" value="Genomic_DNA"/>
</dbReference>
<dbReference type="AlphaFoldDB" id="A0A6N7WA38"/>
<evidence type="ECO:0000313" key="2">
    <source>
        <dbReference type="Proteomes" id="UP000470875"/>
    </source>
</evidence>
<dbReference type="Proteomes" id="UP000470875">
    <property type="component" value="Unassembled WGS sequence"/>
</dbReference>
<evidence type="ECO:0000313" key="1">
    <source>
        <dbReference type="EMBL" id="MSS85333.1"/>
    </source>
</evidence>
<gene>
    <name evidence="1" type="ORF">FYJ24_11345</name>
</gene>
<dbReference type="RefSeq" id="WP_154546492.1">
    <property type="nucleotide sequence ID" value="NZ_VULO01000015.1"/>
</dbReference>
<accession>A0A6N7WA38</accession>
<dbReference type="Pfam" id="PF12663">
    <property type="entry name" value="DUF3788"/>
    <property type="match status" value="1"/>
</dbReference>
<sequence>MDSPRVNAFKEKDVAPTAVLEQAALGSTYDAYAQTMSNLEAAGLELEWAFYRDGGWLQKCLDGRKNVAWICVNEGVATVACYIPTRHCEELLSLDLPTTLLDEVRALDVTKKSLPVIIELRSSVGARAASELVAFKRGLK</sequence>
<dbReference type="InterPro" id="IPR024265">
    <property type="entry name" value="DUF3788"/>
</dbReference>
<proteinExistence type="predicted"/>